<reference evidence="2 3" key="1">
    <citation type="journal article" date="2014" name="BMC Genomics">
        <title>Adaptive genomic structural variation in the grape powdery mildew pathogen, Erysiphe necator.</title>
        <authorList>
            <person name="Jones L."/>
            <person name="Riaz S."/>
            <person name="Morales-Cruz A."/>
            <person name="Amrine K.C."/>
            <person name="McGuire B."/>
            <person name="Gubler W.D."/>
            <person name="Walker M.A."/>
            <person name="Cantu D."/>
        </authorList>
    </citation>
    <scope>NUCLEOTIDE SEQUENCE [LARGE SCALE GENOMIC DNA]</scope>
    <source>
        <strain evidence="3">c</strain>
    </source>
</reference>
<dbReference type="EMBL" id="JNVN01001940">
    <property type="protein sequence ID" value="KHJ32619.1"/>
    <property type="molecule type" value="Genomic_DNA"/>
</dbReference>
<proteinExistence type="predicted"/>
<feature type="region of interest" description="Disordered" evidence="1">
    <location>
        <begin position="1"/>
        <end position="20"/>
    </location>
</feature>
<sequence>MINSDHNFPSSPTPLRAGASDHLLSKSGRLHPSLLTIANAMQQLETERRERMGLAQEFLEIIDAWTKGKTGSKARQDQRQGLLLPLPKKPGGNRKETESNDSKEDKRIFLGLRPDHAWRKLSPLAIKRMITEKAGVAATAITELCSLRSGYAIECVSDALRDTILSFGKSLGDTDAIIEAASDWTSELVPNVPLSIRTLDSNVIVTSEMVANECLAVCGMLPIQLRPMKSSIGQFILAG</sequence>
<feature type="compositionally biased region" description="Basic and acidic residues" evidence="1">
    <location>
        <begin position="93"/>
        <end position="105"/>
    </location>
</feature>
<dbReference type="AlphaFoldDB" id="A0A0B1P7G7"/>
<feature type="compositionally biased region" description="Low complexity" evidence="1">
    <location>
        <begin position="81"/>
        <end position="90"/>
    </location>
</feature>
<dbReference type="Proteomes" id="UP000030854">
    <property type="component" value="Unassembled WGS sequence"/>
</dbReference>
<name>A0A0B1P7G7_UNCNE</name>
<dbReference type="HOGENOM" id="CLU_090424_0_0_1"/>
<evidence type="ECO:0000256" key="1">
    <source>
        <dbReference type="SAM" id="MobiDB-lite"/>
    </source>
</evidence>
<feature type="compositionally biased region" description="Polar residues" evidence="1">
    <location>
        <begin position="1"/>
        <end position="10"/>
    </location>
</feature>
<comment type="caution">
    <text evidence="2">The sequence shown here is derived from an EMBL/GenBank/DDBJ whole genome shotgun (WGS) entry which is preliminary data.</text>
</comment>
<evidence type="ECO:0000313" key="3">
    <source>
        <dbReference type="Proteomes" id="UP000030854"/>
    </source>
</evidence>
<keyword evidence="3" id="KW-1185">Reference proteome</keyword>
<organism evidence="2 3">
    <name type="scientific">Uncinula necator</name>
    <name type="common">Grape powdery mildew</name>
    <dbReference type="NCBI Taxonomy" id="52586"/>
    <lineage>
        <taxon>Eukaryota</taxon>
        <taxon>Fungi</taxon>
        <taxon>Dikarya</taxon>
        <taxon>Ascomycota</taxon>
        <taxon>Pezizomycotina</taxon>
        <taxon>Leotiomycetes</taxon>
        <taxon>Erysiphales</taxon>
        <taxon>Erysiphaceae</taxon>
        <taxon>Erysiphe</taxon>
    </lineage>
</organism>
<feature type="region of interest" description="Disordered" evidence="1">
    <location>
        <begin position="69"/>
        <end position="105"/>
    </location>
</feature>
<evidence type="ECO:0000313" key="2">
    <source>
        <dbReference type="EMBL" id="KHJ32619.1"/>
    </source>
</evidence>
<protein>
    <submittedName>
        <fullName evidence="2">Putative eka-like protein</fullName>
    </submittedName>
</protein>
<accession>A0A0B1P7G7</accession>
<gene>
    <name evidence="2" type="ORF">EV44_g3970</name>
</gene>